<dbReference type="AlphaFoldDB" id="A0A401YEM4"/>
<accession>A0A401YEM4</accession>
<name>A0A401YEM4_9ACTN</name>
<dbReference type="InterPro" id="IPR017850">
    <property type="entry name" value="Alkaline_phosphatase_core_sf"/>
</dbReference>
<proteinExistence type="predicted"/>
<feature type="region of interest" description="Disordered" evidence="3">
    <location>
        <begin position="323"/>
        <end position="346"/>
    </location>
</feature>
<dbReference type="SUPFAM" id="SSF49899">
    <property type="entry name" value="Concanavalin A-like lectins/glucanases"/>
    <property type="match status" value="1"/>
</dbReference>
<feature type="chain" id="PRO_5019549853" evidence="4">
    <location>
        <begin position="32"/>
        <end position="487"/>
    </location>
</feature>
<comment type="caution">
    <text evidence="6">The sequence shown here is derived from an EMBL/GenBank/DDBJ whole genome shotgun (WGS) entry which is preliminary data.</text>
</comment>
<evidence type="ECO:0000256" key="2">
    <source>
        <dbReference type="ARBA" id="ARBA00023026"/>
    </source>
</evidence>
<dbReference type="Gene3D" id="3.40.720.10">
    <property type="entry name" value="Alkaline Phosphatase, subunit A"/>
    <property type="match status" value="1"/>
</dbReference>
<dbReference type="SUPFAM" id="SSF53649">
    <property type="entry name" value="Alkaline phosphatase-like"/>
    <property type="match status" value="1"/>
</dbReference>
<dbReference type="GO" id="GO:0042578">
    <property type="term" value="F:phosphoric ester hydrolase activity"/>
    <property type="evidence" value="ECO:0007669"/>
    <property type="project" value="UniProtKB-ARBA"/>
</dbReference>
<dbReference type="PANTHER" id="PTHR31956">
    <property type="entry name" value="NON-SPECIFIC PHOSPHOLIPASE C4-RELATED"/>
    <property type="match status" value="1"/>
</dbReference>
<dbReference type="PANTHER" id="PTHR31956:SF1">
    <property type="entry name" value="NON-SPECIFIC PHOSPHOLIPASE C1"/>
    <property type="match status" value="1"/>
</dbReference>
<keyword evidence="1" id="KW-0378">Hydrolase</keyword>
<dbReference type="Proteomes" id="UP000286931">
    <property type="component" value="Unassembled WGS sequence"/>
</dbReference>
<evidence type="ECO:0000256" key="1">
    <source>
        <dbReference type="ARBA" id="ARBA00022801"/>
    </source>
</evidence>
<dbReference type="InterPro" id="IPR000998">
    <property type="entry name" value="MAM_dom"/>
</dbReference>
<dbReference type="InterPro" id="IPR013320">
    <property type="entry name" value="ConA-like_dom_sf"/>
</dbReference>
<gene>
    <name evidence="6" type="ORF">EHYA_00682</name>
</gene>
<dbReference type="PROSITE" id="PS50060">
    <property type="entry name" value="MAM_2"/>
    <property type="match status" value="1"/>
</dbReference>
<evidence type="ECO:0000313" key="7">
    <source>
        <dbReference type="Proteomes" id="UP000286931"/>
    </source>
</evidence>
<keyword evidence="2" id="KW-0843">Virulence</keyword>
<organism evidence="6 7">
    <name type="scientific">Embleya hyalina</name>
    <dbReference type="NCBI Taxonomy" id="516124"/>
    <lineage>
        <taxon>Bacteria</taxon>
        <taxon>Bacillati</taxon>
        <taxon>Actinomycetota</taxon>
        <taxon>Actinomycetes</taxon>
        <taxon>Kitasatosporales</taxon>
        <taxon>Streptomycetaceae</taxon>
        <taxon>Embleya</taxon>
    </lineage>
</organism>
<keyword evidence="7" id="KW-1185">Reference proteome</keyword>
<dbReference type="GO" id="GO:0016020">
    <property type="term" value="C:membrane"/>
    <property type="evidence" value="ECO:0007669"/>
    <property type="project" value="InterPro"/>
</dbReference>
<keyword evidence="4" id="KW-0732">Signal</keyword>
<evidence type="ECO:0000313" key="6">
    <source>
        <dbReference type="EMBL" id="GCD93039.1"/>
    </source>
</evidence>
<feature type="signal peptide" evidence="4">
    <location>
        <begin position="1"/>
        <end position="31"/>
    </location>
</feature>
<dbReference type="InterPro" id="IPR007312">
    <property type="entry name" value="Phosphoesterase"/>
</dbReference>
<evidence type="ECO:0000256" key="4">
    <source>
        <dbReference type="SAM" id="SignalP"/>
    </source>
</evidence>
<dbReference type="EMBL" id="BIFH01000013">
    <property type="protein sequence ID" value="GCD93039.1"/>
    <property type="molecule type" value="Genomic_DNA"/>
</dbReference>
<dbReference type="RefSeq" id="WP_246126409.1">
    <property type="nucleotide sequence ID" value="NZ_BIFH01000013.1"/>
</dbReference>
<dbReference type="Pfam" id="PF04185">
    <property type="entry name" value="Phosphoesterase"/>
    <property type="match status" value="1"/>
</dbReference>
<evidence type="ECO:0000256" key="3">
    <source>
        <dbReference type="SAM" id="MobiDB-lite"/>
    </source>
</evidence>
<sequence length="487" mass="51213">MRIPRIPARLGIPALAVLVVGAAALSPTAQAKEQSAANPAAAPAAASAVPEFDHVVIVLFENTNYETIKGSSKAPYFNSLAQQGTLFTNSFGITHPSQPNYIGLFSGSQHGVTGDDCTNLTGDNLGQQLAAAGKTFKAYSEGLPKAGSRDCKSGKYRRKHAPWASFANTAGASTHVPFSAFPTDYSKLPDVSFVVPDMCNDMHDCSTGTGDTWLQRNLDGYVQWAKTHNSLLITTFDEDDFRSVNQIHTVFVGDHVKAGHQSSGSINHYSVLRTLEDMHGLPALGEAARKSPITDAWSGSTPGGSTLFADDFEADRGWTVNSAGADTATSGAWERGDPEETRSTYGPKQVKQLGTTVSGTGALSTGARAGADYSSNDLDGGVSSVRSPEIALPAGGSAPNLRFSYNLAHANNSDADDYIRVRVIDGEQTTTVFERTGSPDEVAGAWQNATADLSAFSGRTIRLEIQAADGGTASLVEAQVDDVTITG</sequence>
<evidence type="ECO:0000259" key="5">
    <source>
        <dbReference type="PROSITE" id="PS50060"/>
    </source>
</evidence>
<dbReference type="Gene3D" id="2.60.120.200">
    <property type="match status" value="1"/>
</dbReference>
<feature type="domain" description="MAM" evidence="5">
    <location>
        <begin position="308"/>
        <end position="487"/>
    </location>
</feature>
<protein>
    <submittedName>
        <fullName evidence="6">Acid phosphatase</fullName>
    </submittedName>
</protein>
<reference evidence="6 7" key="1">
    <citation type="submission" date="2018-12" db="EMBL/GenBank/DDBJ databases">
        <title>Draft genome sequence of Embleya hyalina NBRC 13850T.</title>
        <authorList>
            <person name="Komaki H."/>
            <person name="Hosoyama A."/>
            <person name="Kimura A."/>
            <person name="Ichikawa N."/>
            <person name="Tamura T."/>
        </authorList>
    </citation>
    <scope>NUCLEOTIDE SEQUENCE [LARGE SCALE GENOMIC DNA]</scope>
    <source>
        <strain evidence="6 7">NBRC 13850</strain>
    </source>
</reference>